<organism evidence="2">
    <name type="scientific">Cacopsylla melanoneura</name>
    <dbReference type="NCBI Taxonomy" id="428564"/>
    <lineage>
        <taxon>Eukaryota</taxon>
        <taxon>Metazoa</taxon>
        <taxon>Ecdysozoa</taxon>
        <taxon>Arthropoda</taxon>
        <taxon>Hexapoda</taxon>
        <taxon>Insecta</taxon>
        <taxon>Pterygota</taxon>
        <taxon>Neoptera</taxon>
        <taxon>Paraneoptera</taxon>
        <taxon>Hemiptera</taxon>
        <taxon>Sternorrhyncha</taxon>
        <taxon>Psylloidea</taxon>
        <taxon>Psyllidae</taxon>
        <taxon>Psyllinae</taxon>
        <taxon>Cacopsylla</taxon>
    </lineage>
</organism>
<dbReference type="EMBL" id="HBUF01178904">
    <property type="protein sequence ID" value="CAG6654751.1"/>
    <property type="molecule type" value="Transcribed_RNA"/>
</dbReference>
<feature type="transmembrane region" description="Helical" evidence="1">
    <location>
        <begin position="64"/>
        <end position="87"/>
    </location>
</feature>
<evidence type="ECO:0000313" key="2">
    <source>
        <dbReference type="EMBL" id="CAG6654751.1"/>
    </source>
</evidence>
<sequence length="100" mass="11154">MNEYGIVCVLLCHSPIPPDLTCLRTLDLGDALSVFQSTKDIQRLTDLGSNGLKLHTLGMSSDNGFIEVIAILCFTYIVLKVTILRLFTTTMLTLFRNNFN</sequence>
<proteinExistence type="predicted"/>
<protein>
    <submittedName>
        <fullName evidence="2">Uncharacterized protein</fullName>
    </submittedName>
</protein>
<dbReference type="AlphaFoldDB" id="A0A8D8RQW6"/>
<keyword evidence="1" id="KW-1133">Transmembrane helix</keyword>
<keyword evidence="1" id="KW-0812">Transmembrane</keyword>
<reference evidence="2" key="1">
    <citation type="submission" date="2021-05" db="EMBL/GenBank/DDBJ databases">
        <authorList>
            <person name="Alioto T."/>
            <person name="Alioto T."/>
            <person name="Gomez Garrido J."/>
        </authorList>
    </citation>
    <scope>NUCLEOTIDE SEQUENCE</scope>
</reference>
<name>A0A8D8RQW6_9HEMI</name>
<evidence type="ECO:0000256" key="1">
    <source>
        <dbReference type="SAM" id="Phobius"/>
    </source>
</evidence>
<accession>A0A8D8RQW6</accession>
<keyword evidence="1" id="KW-0472">Membrane</keyword>